<keyword evidence="2" id="KW-0175">Coiled coil</keyword>
<feature type="coiled-coil region" evidence="2">
    <location>
        <begin position="89"/>
        <end position="120"/>
    </location>
</feature>
<dbReference type="Gene3D" id="1.25.40.570">
    <property type="match status" value="1"/>
</dbReference>
<name>A0A7S0ZYG8_NOCSC</name>
<dbReference type="GO" id="GO:0043161">
    <property type="term" value="P:proteasome-mediated ubiquitin-dependent protein catabolic process"/>
    <property type="evidence" value="ECO:0007669"/>
    <property type="project" value="TreeGrafter"/>
</dbReference>
<proteinExistence type="predicted"/>
<dbReference type="AlphaFoldDB" id="A0A7S0ZYG8"/>
<dbReference type="SUPFAM" id="SSF46785">
    <property type="entry name" value="Winged helix' DNA-binding domain"/>
    <property type="match status" value="1"/>
</dbReference>
<dbReference type="InterPro" id="IPR036390">
    <property type="entry name" value="WH_DNA-bd_sf"/>
</dbReference>
<dbReference type="PANTHER" id="PTHR14145">
    <property type="entry name" value="26S PROTESOME SUBUNIT 6"/>
    <property type="match status" value="1"/>
</dbReference>
<dbReference type="Pfam" id="PF01399">
    <property type="entry name" value="PCI"/>
    <property type="match status" value="1"/>
</dbReference>
<protein>
    <recommendedName>
        <fullName evidence="3">PCI domain-containing protein</fullName>
    </recommendedName>
</protein>
<dbReference type="InterPro" id="IPR045135">
    <property type="entry name" value="Rpn7_N"/>
</dbReference>
<dbReference type="InterPro" id="IPR019585">
    <property type="entry name" value="Rpn7/CSN1"/>
</dbReference>
<dbReference type="InterPro" id="IPR049549">
    <property type="entry name" value="RPN7_PSMD6_C"/>
</dbReference>
<dbReference type="FunFam" id="1.25.40.570:FF:000005">
    <property type="entry name" value="26S proteasome regulatory subunit N7"/>
    <property type="match status" value="1"/>
</dbReference>
<sequence length="412" mass="46604">MAQVSNSTDPACLPPIHFAASMAGELPEVSYPLMALADDRFEMLGDFSSAERKSALQAKVLDTIKVNGMLPYYEKLCVEAGWKVDEALKVELKKRNDEELAKLEETIQDAKENLGDVEVRDGLQAKADFFNRIGDKEKALEAYQVAYDKTVGVGGKLDNILTVIRIALFFDDTQLVKKGIERAKADLEKGGDWERRNKLKVYEGIYLMLTRDWRSAALKFQDAIATFTAVEVTDFNSFIFYAVILSMVSCDRQILNTKIKDSPDVLSAIGDSSNIKSEGLKEFLMSYYNCQYKECMENFVVVINHVRENRYLNRHVRYFMRTMRRNCYRQYLAPYKSVKVDTMAEAFGVTPAFIDAELSSFITSGLACKIDAVSGIIASDADDERNDKYRQTIKQGDALLNKIQKLARITDV</sequence>
<evidence type="ECO:0000256" key="1">
    <source>
        <dbReference type="ARBA" id="ARBA00022942"/>
    </source>
</evidence>
<dbReference type="InterPro" id="IPR000717">
    <property type="entry name" value="PCI_dom"/>
</dbReference>
<evidence type="ECO:0000259" key="3">
    <source>
        <dbReference type="SMART" id="SM00088"/>
    </source>
</evidence>
<evidence type="ECO:0000313" key="4">
    <source>
        <dbReference type="EMBL" id="CAD8836029.1"/>
    </source>
</evidence>
<dbReference type="PANTHER" id="PTHR14145:SF1">
    <property type="entry name" value="26S PROTEASOME NON-ATPASE REGULATORY SUBUNIT 6"/>
    <property type="match status" value="1"/>
</dbReference>
<dbReference type="SMART" id="SM00088">
    <property type="entry name" value="PINT"/>
    <property type="match status" value="1"/>
</dbReference>
<dbReference type="Pfam" id="PF10602">
    <property type="entry name" value="RPN7"/>
    <property type="match status" value="1"/>
</dbReference>
<keyword evidence="1" id="KW-0647">Proteasome</keyword>
<accession>A0A7S0ZYG8</accession>
<feature type="domain" description="PCI" evidence="3">
    <location>
        <begin position="314"/>
        <end position="396"/>
    </location>
</feature>
<dbReference type="GO" id="GO:0000502">
    <property type="term" value="C:proteasome complex"/>
    <property type="evidence" value="ECO:0007669"/>
    <property type="project" value="UniProtKB-KW"/>
</dbReference>
<evidence type="ECO:0000256" key="2">
    <source>
        <dbReference type="SAM" id="Coils"/>
    </source>
</evidence>
<organism evidence="4">
    <name type="scientific">Noctiluca scintillans</name>
    <name type="common">Sea sparkle</name>
    <name type="synonym">Red tide dinoflagellate</name>
    <dbReference type="NCBI Taxonomy" id="2966"/>
    <lineage>
        <taxon>Eukaryota</taxon>
        <taxon>Sar</taxon>
        <taxon>Alveolata</taxon>
        <taxon>Dinophyceae</taxon>
        <taxon>Noctilucales</taxon>
        <taxon>Noctilucaceae</taxon>
        <taxon>Noctiluca</taxon>
    </lineage>
</organism>
<dbReference type="EMBL" id="HBFQ01014982">
    <property type="protein sequence ID" value="CAD8836029.1"/>
    <property type="molecule type" value="Transcribed_RNA"/>
</dbReference>
<dbReference type="Pfam" id="PF21154">
    <property type="entry name" value="RPN7_PSMD6_C"/>
    <property type="match status" value="1"/>
</dbReference>
<reference evidence="4" key="1">
    <citation type="submission" date="2021-01" db="EMBL/GenBank/DDBJ databases">
        <authorList>
            <person name="Corre E."/>
            <person name="Pelletier E."/>
            <person name="Niang G."/>
            <person name="Scheremetjew M."/>
            <person name="Finn R."/>
            <person name="Kale V."/>
            <person name="Holt S."/>
            <person name="Cochrane G."/>
            <person name="Meng A."/>
            <person name="Brown T."/>
            <person name="Cohen L."/>
        </authorList>
    </citation>
    <scope>NUCLEOTIDE SEQUENCE</scope>
</reference>
<gene>
    <name evidence="4" type="ORF">NSCI0253_LOCUS10377</name>
</gene>